<feature type="signal peptide" evidence="2">
    <location>
        <begin position="1"/>
        <end position="37"/>
    </location>
</feature>
<sequence length="483" mass="48855">MRSHASKTPRARRGQSAPRPGAVAAAAAALIATAALAAPASANGRFPAAGLIAAHPGDPSRLLVRATYGVLTSRDGGASWYWICEPVVGFGGNEDPMLAFLADGTIVAGVFQGLSASRNGGCDWAFAGGDLADRYVVDLSADREDPSRAVLVVSSGLGAGRFLTQLWETADNAGAWTQAGGDLPEDFLALTVDAAPSDRDRVYVSGRFGAPMYAGALQRTSDRGATWERLDIPGSDDRHLPYIGAIDPADPDTLYVRLDGDPTDAVLVSRDGGESFTTVFESQGDLLGFALSPDGDAVIVGGGADGIWRAPTSSLEFEKISDVGARCLTWTPAGIFACGEEFKDGFTVGKSSDGGATFSALLHLDGLCGPLECAPESGVASICQDLWGATRATIGSQQCGGDGGAGTGGEGSGAGGAGPAPAPEAGGCGCKIGAAAAEAAAPRGGGVGWLALSAAAALAWARRRVGERHRYISGSPLSRAGVD</sequence>
<dbReference type="AlphaFoldDB" id="A0A4P2PZL9"/>
<evidence type="ECO:0000313" key="3">
    <source>
        <dbReference type="EMBL" id="AUX22374.1"/>
    </source>
</evidence>
<dbReference type="EMBL" id="CP012670">
    <property type="protein sequence ID" value="AUX22374.1"/>
    <property type="molecule type" value="Genomic_DNA"/>
</dbReference>
<dbReference type="OrthoDB" id="5497530at2"/>
<name>A0A4P2PZL9_SORCE</name>
<evidence type="ECO:0000313" key="4">
    <source>
        <dbReference type="Proteomes" id="UP000295781"/>
    </source>
</evidence>
<evidence type="ECO:0000256" key="2">
    <source>
        <dbReference type="SAM" id="SignalP"/>
    </source>
</evidence>
<accession>A0A4P2PZL9</accession>
<gene>
    <name evidence="3" type="ORF">SOCEGT47_028750</name>
</gene>
<feature type="region of interest" description="Disordered" evidence="1">
    <location>
        <begin position="399"/>
        <end position="419"/>
    </location>
</feature>
<keyword evidence="2" id="KW-0732">Signal</keyword>
<reference evidence="3 4" key="1">
    <citation type="submission" date="2015-09" db="EMBL/GenBank/DDBJ databases">
        <title>Sorangium comparison.</title>
        <authorList>
            <person name="Zaburannyi N."/>
            <person name="Bunk B."/>
            <person name="Overmann J."/>
            <person name="Mueller R."/>
        </authorList>
    </citation>
    <scope>NUCLEOTIDE SEQUENCE [LARGE SCALE GENOMIC DNA]</scope>
    <source>
        <strain evidence="3 4">So ceGT47</strain>
    </source>
</reference>
<proteinExistence type="predicted"/>
<feature type="chain" id="PRO_5020682595" description="Sortilin N-terminal domain-containing protein" evidence="2">
    <location>
        <begin position="38"/>
        <end position="483"/>
    </location>
</feature>
<protein>
    <recommendedName>
        <fullName evidence="5">Sortilin N-terminal domain-containing protein</fullName>
    </recommendedName>
</protein>
<dbReference type="Gene3D" id="2.130.10.10">
    <property type="entry name" value="YVTN repeat-like/Quinoprotein amine dehydrogenase"/>
    <property type="match status" value="2"/>
</dbReference>
<evidence type="ECO:0000256" key="1">
    <source>
        <dbReference type="SAM" id="MobiDB-lite"/>
    </source>
</evidence>
<dbReference type="RefSeq" id="WP_129347548.1">
    <property type="nucleotide sequence ID" value="NZ_CP012670.1"/>
</dbReference>
<evidence type="ECO:0008006" key="5">
    <source>
        <dbReference type="Google" id="ProtNLM"/>
    </source>
</evidence>
<feature type="compositionally biased region" description="Gly residues" evidence="1">
    <location>
        <begin position="399"/>
        <end position="418"/>
    </location>
</feature>
<organism evidence="3 4">
    <name type="scientific">Sorangium cellulosum</name>
    <name type="common">Polyangium cellulosum</name>
    <dbReference type="NCBI Taxonomy" id="56"/>
    <lineage>
        <taxon>Bacteria</taxon>
        <taxon>Pseudomonadati</taxon>
        <taxon>Myxococcota</taxon>
        <taxon>Polyangia</taxon>
        <taxon>Polyangiales</taxon>
        <taxon>Polyangiaceae</taxon>
        <taxon>Sorangium</taxon>
    </lineage>
</organism>
<dbReference type="Proteomes" id="UP000295781">
    <property type="component" value="Chromosome"/>
</dbReference>
<dbReference type="SUPFAM" id="SSF110296">
    <property type="entry name" value="Oligoxyloglucan reducing end-specific cellobiohydrolase"/>
    <property type="match status" value="1"/>
</dbReference>
<dbReference type="InterPro" id="IPR015943">
    <property type="entry name" value="WD40/YVTN_repeat-like_dom_sf"/>
</dbReference>